<dbReference type="RefSeq" id="WP_046849392.1">
    <property type="nucleotide sequence ID" value="NZ_CP011451.1"/>
</dbReference>
<dbReference type="PATRIC" id="fig|44574.3.peg.1206"/>
<organism evidence="1 3">
    <name type="scientific">Nitrosomonas communis</name>
    <dbReference type="NCBI Taxonomy" id="44574"/>
    <lineage>
        <taxon>Bacteria</taxon>
        <taxon>Pseudomonadati</taxon>
        <taxon>Pseudomonadota</taxon>
        <taxon>Betaproteobacteria</taxon>
        <taxon>Nitrosomonadales</taxon>
        <taxon>Nitrosomonadaceae</taxon>
        <taxon>Nitrosomonas</taxon>
    </lineage>
</organism>
<protein>
    <submittedName>
        <fullName evidence="1">Uncharacterized protein</fullName>
    </submittedName>
</protein>
<gene>
    <name evidence="1" type="ORF">AAW31_04990</name>
    <name evidence="2" type="ORF">BCL69_104328</name>
</gene>
<dbReference type="Proteomes" id="UP000324176">
    <property type="component" value="Unassembled WGS sequence"/>
</dbReference>
<dbReference type="Proteomes" id="UP000034156">
    <property type="component" value="Chromosome"/>
</dbReference>
<keyword evidence="3" id="KW-1185">Reference proteome</keyword>
<proteinExistence type="predicted"/>
<name>A0A0F7KER5_9PROT</name>
<reference evidence="3" key="1">
    <citation type="submission" date="2015-05" db="EMBL/GenBank/DDBJ databases">
        <title>Draft genome of Nitrosomonas communis strain Nm2.</title>
        <authorList>
            <person name="Kozlowski J.A."/>
            <person name="Kits K.D."/>
            <person name="Stein L.Y."/>
        </authorList>
    </citation>
    <scope>NUCLEOTIDE SEQUENCE [LARGE SCALE GENOMIC DNA]</scope>
    <source>
        <strain evidence="3">Nm2</strain>
    </source>
</reference>
<dbReference type="EMBL" id="CP011451">
    <property type="protein sequence ID" value="AKH37304.1"/>
    <property type="molecule type" value="Genomic_DNA"/>
</dbReference>
<evidence type="ECO:0000313" key="1">
    <source>
        <dbReference type="EMBL" id="AKH37304.1"/>
    </source>
</evidence>
<reference evidence="1 3" key="2">
    <citation type="journal article" date="2016" name="Genome Announc.">
        <title>Genome Sequence of Nitrosomonas communis Strain Nm2, a Mesophilic Ammonia-Oxidizing Bacterium Isolated from Mediterranean Soil.</title>
        <authorList>
            <person name="Kozlowski J.A."/>
            <person name="Kits K.D."/>
            <person name="Stein L.Y."/>
        </authorList>
    </citation>
    <scope>NUCLEOTIDE SEQUENCE [LARGE SCALE GENOMIC DNA]</scope>
    <source>
        <strain evidence="1 3">Nm2</strain>
    </source>
</reference>
<dbReference type="KEGG" id="nco:AAW31_04990"/>
<accession>A0A0F7KER5</accession>
<evidence type="ECO:0000313" key="2">
    <source>
        <dbReference type="EMBL" id="TYP82966.1"/>
    </source>
</evidence>
<sequence>MIIDGVDTSNLRMTMQDLAECNLCARGSKRFLEKKGVCFRHFLKEGLPLDTVISWNDGSSNKVVEHILRKQKHER</sequence>
<dbReference type="AlphaFoldDB" id="A0A0F7KER5"/>
<evidence type="ECO:0000313" key="4">
    <source>
        <dbReference type="Proteomes" id="UP000324176"/>
    </source>
</evidence>
<evidence type="ECO:0000313" key="3">
    <source>
        <dbReference type="Proteomes" id="UP000034156"/>
    </source>
</evidence>
<reference evidence="2 4" key="3">
    <citation type="submission" date="2019-07" db="EMBL/GenBank/DDBJ databases">
        <title>Active sludge and wastewater microbial communities from Klosterneuburg, Austria.</title>
        <authorList>
            <person name="Wagner M."/>
        </authorList>
    </citation>
    <scope>NUCLEOTIDE SEQUENCE [LARGE SCALE GENOMIC DNA]</scope>
    <source>
        <strain evidence="2 4">Nm2</strain>
    </source>
</reference>
<dbReference type="EMBL" id="VNHT01000043">
    <property type="protein sequence ID" value="TYP82966.1"/>
    <property type="molecule type" value="Genomic_DNA"/>
</dbReference>